<protein>
    <submittedName>
        <fullName evidence="1">tRNA (Adenine(22)-N(1))-methyltransferase TrmK</fullName>
    </submittedName>
</protein>
<dbReference type="PANTHER" id="PTHR38451:SF1">
    <property type="entry name" value="TRNA (ADENINE(22)-N(1))-METHYLTRANSFERASE"/>
    <property type="match status" value="1"/>
</dbReference>
<gene>
    <name evidence="1" type="ORF">ABC228_02080</name>
</gene>
<dbReference type="PIRSF" id="PIRSF018637">
    <property type="entry name" value="TrmK"/>
    <property type="match status" value="1"/>
</dbReference>
<evidence type="ECO:0000313" key="2">
    <source>
        <dbReference type="Proteomes" id="UP001444625"/>
    </source>
</evidence>
<dbReference type="InterPro" id="IPR029063">
    <property type="entry name" value="SAM-dependent_MTases_sf"/>
</dbReference>
<sequence>MSEQIKLSERLLNVASFLPQGSNFADIGSDHAYLPCYVCQNDQTARAIAGEVNEGPFSSAQDTVEKYQLNHLIDVRLGNGLSVLKHDEVEQVVIAGMGGSLIRSILEEGKDKLSKVELIIAQPNVDEKNVRHWLTLHDYEIQDEVILEENGHTYEIIVGKKGTDKINHLTEKDLLFGPILGKEKNELFCEKWTSEKEKLIRVINQMKNAKIQDELKISHFEKQLAWIEEVLGDGKNHD</sequence>
<proteinExistence type="predicted"/>
<accession>A0ABU9XCI4</accession>
<dbReference type="Gene3D" id="3.40.50.150">
    <property type="entry name" value="Vaccinia Virus protein VP39"/>
    <property type="match status" value="1"/>
</dbReference>
<name>A0ABU9XCI4_9BACI</name>
<comment type="caution">
    <text evidence="1">The sequence shown here is derived from an EMBL/GenBank/DDBJ whole genome shotgun (WGS) entry which is preliminary data.</text>
</comment>
<dbReference type="SUPFAM" id="SSF53335">
    <property type="entry name" value="S-adenosyl-L-methionine-dependent methyltransferases"/>
    <property type="match status" value="1"/>
</dbReference>
<dbReference type="Pfam" id="PF04816">
    <property type="entry name" value="TrmK"/>
    <property type="match status" value="1"/>
</dbReference>
<evidence type="ECO:0000313" key="1">
    <source>
        <dbReference type="EMBL" id="MEN2765965.1"/>
    </source>
</evidence>
<keyword evidence="2" id="KW-1185">Reference proteome</keyword>
<dbReference type="InterPro" id="IPR006901">
    <property type="entry name" value="TrmK"/>
</dbReference>
<dbReference type="Proteomes" id="UP001444625">
    <property type="component" value="Unassembled WGS sequence"/>
</dbReference>
<dbReference type="PANTHER" id="PTHR38451">
    <property type="entry name" value="TRNA (ADENINE(22)-N(1))-METHYLTRANSFERASE"/>
    <property type="match status" value="1"/>
</dbReference>
<dbReference type="EMBL" id="JBDIML010000001">
    <property type="protein sequence ID" value="MEN2765965.1"/>
    <property type="molecule type" value="Genomic_DNA"/>
</dbReference>
<dbReference type="RefSeq" id="WP_345823433.1">
    <property type="nucleotide sequence ID" value="NZ_JBDIML010000001.1"/>
</dbReference>
<reference evidence="1 2" key="1">
    <citation type="submission" date="2024-05" db="EMBL/GenBank/DDBJ databases">
        <authorList>
            <person name="Haq I."/>
            <person name="Ullah Z."/>
            <person name="Ahmad R."/>
            <person name="Li M."/>
            <person name="Tong Y."/>
        </authorList>
    </citation>
    <scope>NUCLEOTIDE SEQUENCE [LARGE SCALE GENOMIC DNA]</scope>
    <source>
        <strain evidence="1 2">16A2E</strain>
    </source>
</reference>
<dbReference type="Gene3D" id="1.10.287.1890">
    <property type="match status" value="1"/>
</dbReference>
<organism evidence="1 2">
    <name type="scientific">Ornithinibacillus xuwenensis</name>
    <dbReference type="NCBI Taxonomy" id="3144668"/>
    <lineage>
        <taxon>Bacteria</taxon>
        <taxon>Bacillati</taxon>
        <taxon>Bacillota</taxon>
        <taxon>Bacilli</taxon>
        <taxon>Bacillales</taxon>
        <taxon>Bacillaceae</taxon>
        <taxon>Ornithinibacillus</taxon>
    </lineage>
</organism>